<evidence type="ECO:0000256" key="1">
    <source>
        <dbReference type="ARBA" id="ARBA00004141"/>
    </source>
</evidence>
<evidence type="ECO:0000256" key="5">
    <source>
        <dbReference type="ARBA" id="ARBA00023136"/>
    </source>
</evidence>
<dbReference type="OrthoDB" id="8951938at2759"/>
<dbReference type="AlphaFoldDB" id="A0A3Q2CTX5"/>
<dbReference type="GO" id="GO:0016020">
    <property type="term" value="C:membrane"/>
    <property type="evidence" value="ECO:0007669"/>
    <property type="project" value="UniProtKB-SubCell"/>
</dbReference>
<dbReference type="Proteomes" id="UP000265020">
    <property type="component" value="Unassembled WGS sequence"/>
</dbReference>
<comment type="similarity">
    <text evidence="2">Belongs to the MS4A family.</text>
</comment>
<comment type="subcellular location">
    <subcellularLocation>
        <location evidence="1">Membrane</location>
        <topology evidence="1">Multi-pass membrane protein</topology>
    </subcellularLocation>
</comment>
<keyword evidence="3 6" id="KW-0812">Transmembrane</keyword>
<reference evidence="7" key="1">
    <citation type="submission" date="2025-08" db="UniProtKB">
        <authorList>
            <consortium name="Ensembl"/>
        </authorList>
    </citation>
    <scope>IDENTIFICATION</scope>
</reference>
<keyword evidence="8" id="KW-1185">Reference proteome</keyword>
<dbReference type="PANTHER" id="PTHR23320:SF125">
    <property type="entry name" value="TRANSMEMBRANE PROTEIN 176L.1-RELATED"/>
    <property type="match status" value="1"/>
</dbReference>
<dbReference type="STRING" id="28743.ENSCVAP00000009211"/>
<feature type="transmembrane region" description="Helical" evidence="6">
    <location>
        <begin position="115"/>
        <end position="140"/>
    </location>
</feature>
<dbReference type="PANTHER" id="PTHR23320">
    <property type="entry name" value="MEMBRANE-SPANNING 4-DOMAINS SUBFAMILY A MS4A -RELATED"/>
    <property type="match status" value="1"/>
</dbReference>
<proteinExistence type="inferred from homology"/>
<name>A0A3Q2CTX5_CYPVA</name>
<keyword evidence="5 6" id="KW-0472">Membrane</keyword>
<evidence type="ECO:0000256" key="6">
    <source>
        <dbReference type="SAM" id="Phobius"/>
    </source>
</evidence>
<evidence type="ECO:0000256" key="2">
    <source>
        <dbReference type="ARBA" id="ARBA00009565"/>
    </source>
</evidence>
<feature type="transmembrane region" description="Helical" evidence="6">
    <location>
        <begin position="55"/>
        <end position="76"/>
    </location>
</feature>
<dbReference type="Ensembl" id="ENSCVAT00000000328.1">
    <property type="protein sequence ID" value="ENSCVAP00000009211.1"/>
    <property type="gene ID" value="ENSCVAG00000011123.1"/>
</dbReference>
<dbReference type="InterPro" id="IPR030417">
    <property type="entry name" value="MS4A"/>
</dbReference>
<dbReference type="GeneID" id="107102406"/>
<dbReference type="RefSeq" id="XP_015257200.1">
    <property type="nucleotide sequence ID" value="XM_015401714.1"/>
</dbReference>
<organism evidence="7 8">
    <name type="scientific">Cyprinodon variegatus</name>
    <name type="common">Sheepshead minnow</name>
    <dbReference type="NCBI Taxonomy" id="28743"/>
    <lineage>
        <taxon>Eukaryota</taxon>
        <taxon>Metazoa</taxon>
        <taxon>Chordata</taxon>
        <taxon>Craniata</taxon>
        <taxon>Vertebrata</taxon>
        <taxon>Euteleostomi</taxon>
        <taxon>Actinopterygii</taxon>
        <taxon>Neopterygii</taxon>
        <taxon>Teleostei</taxon>
        <taxon>Neoteleostei</taxon>
        <taxon>Acanthomorphata</taxon>
        <taxon>Ovalentaria</taxon>
        <taxon>Atherinomorphae</taxon>
        <taxon>Cyprinodontiformes</taxon>
        <taxon>Cyprinodontidae</taxon>
        <taxon>Cyprinodon</taxon>
    </lineage>
</organism>
<evidence type="ECO:0000313" key="8">
    <source>
        <dbReference type="Proteomes" id="UP000265020"/>
    </source>
</evidence>
<feature type="transmembrane region" description="Helical" evidence="6">
    <location>
        <begin position="88"/>
        <end position="108"/>
    </location>
</feature>
<keyword evidence="4 6" id="KW-1133">Transmembrane helix</keyword>
<dbReference type="Pfam" id="PF04103">
    <property type="entry name" value="CD20"/>
    <property type="match status" value="1"/>
</dbReference>
<dbReference type="OMA" id="LMENCEH"/>
<dbReference type="InterPro" id="IPR007237">
    <property type="entry name" value="CD20-like"/>
</dbReference>
<protein>
    <submittedName>
        <fullName evidence="7">B-lymphocyte antigen CD20-like</fullName>
    </submittedName>
</protein>
<dbReference type="GeneTree" id="ENSGT00510000051675"/>
<reference evidence="7" key="2">
    <citation type="submission" date="2025-09" db="UniProtKB">
        <authorList>
            <consortium name="Ensembl"/>
        </authorList>
    </citation>
    <scope>IDENTIFICATION</scope>
</reference>
<feature type="transmembrane region" description="Helical" evidence="6">
    <location>
        <begin position="188"/>
        <end position="214"/>
    </location>
</feature>
<accession>A0A3Q2CTX5</accession>
<evidence type="ECO:0000256" key="4">
    <source>
        <dbReference type="ARBA" id="ARBA00022989"/>
    </source>
</evidence>
<evidence type="ECO:0000256" key="3">
    <source>
        <dbReference type="ARBA" id="ARBA00022692"/>
    </source>
</evidence>
<evidence type="ECO:0000313" key="7">
    <source>
        <dbReference type="Ensembl" id="ENSCVAP00000009211.1"/>
    </source>
</evidence>
<sequence>MSVTMSKTEGVTVFTLTSDPDSPWPPLCQILKSLCYSPVGCSVSQKLRTTQRTSLSVLGAIHIMIGLLNIGLGIIVRVTYISPWYLDSYYPVWMGSLFIVFGILCLLSEKYPSPCLIVLNVIFNIAGAAMAIAAIVLYSIFEGDFYFWFSCEENEYYVDYRRHTTTAPSPGSEYIKQRCLENRAVYTMLIRGIVGILIVLSVVEVCVAISSAVLEIKALKRSREKQEKVKY</sequence>